<dbReference type="SUPFAM" id="SSF49464">
    <property type="entry name" value="Carboxypeptidase regulatory domain-like"/>
    <property type="match status" value="1"/>
</dbReference>
<evidence type="ECO:0000256" key="5">
    <source>
        <dbReference type="ARBA" id="ARBA00022692"/>
    </source>
</evidence>
<evidence type="ECO:0000256" key="8">
    <source>
        <dbReference type="ARBA" id="ARBA00023136"/>
    </source>
</evidence>
<name>A0A7Y9EVD9_9MICO</name>
<evidence type="ECO:0000256" key="11">
    <source>
        <dbReference type="SAM" id="SignalP"/>
    </source>
</evidence>
<dbReference type="GO" id="GO:0005304">
    <property type="term" value="F:L-valine transmembrane transporter activity"/>
    <property type="evidence" value="ECO:0007669"/>
    <property type="project" value="TreeGrafter"/>
</dbReference>
<proteinExistence type="inferred from homology"/>
<comment type="similarity">
    <text evidence="9">Belongs to the binding-protein-dependent transport system permease family. LivHM subfamily.</text>
</comment>
<evidence type="ECO:0000313" key="13">
    <source>
        <dbReference type="Proteomes" id="UP000552045"/>
    </source>
</evidence>
<evidence type="ECO:0000313" key="12">
    <source>
        <dbReference type="EMBL" id="NYD54642.1"/>
    </source>
</evidence>
<keyword evidence="11" id="KW-0732">Signal</keyword>
<feature type="transmembrane region" description="Helical" evidence="10">
    <location>
        <begin position="425"/>
        <end position="441"/>
    </location>
</feature>
<keyword evidence="2" id="KW-0813">Transport</keyword>
<dbReference type="InterPro" id="IPR001851">
    <property type="entry name" value="ABC_transp_permease"/>
</dbReference>
<comment type="caution">
    <text evidence="12">The sequence shown here is derived from an EMBL/GenBank/DDBJ whole genome shotgun (WGS) entry which is preliminary data.</text>
</comment>
<keyword evidence="6" id="KW-0029">Amino-acid transport</keyword>
<organism evidence="12 13">
    <name type="scientific">Microbacterium pseudoresistens</name>
    <dbReference type="NCBI Taxonomy" id="640634"/>
    <lineage>
        <taxon>Bacteria</taxon>
        <taxon>Bacillati</taxon>
        <taxon>Actinomycetota</taxon>
        <taxon>Actinomycetes</taxon>
        <taxon>Micrococcales</taxon>
        <taxon>Microbacteriaceae</taxon>
        <taxon>Microbacterium</taxon>
    </lineage>
</organism>
<dbReference type="GO" id="GO:0015808">
    <property type="term" value="P:L-alanine transport"/>
    <property type="evidence" value="ECO:0007669"/>
    <property type="project" value="TreeGrafter"/>
</dbReference>
<feature type="chain" id="PRO_5031337460" evidence="11">
    <location>
        <begin position="38"/>
        <end position="453"/>
    </location>
</feature>
<dbReference type="PANTHER" id="PTHR11795:SF371">
    <property type="entry name" value="HIGH-AFFINITY BRANCHED-CHAIN AMINO ACID TRANSPORT SYSTEM PERMEASE PROTEIN LIVH"/>
    <property type="match status" value="1"/>
</dbReference>
<feature type="signal peptide" evidence="11">
    <location>
        <begin position="1"/>
        <end position="37"/>
    </location>
</feature>
<feature type="transmembrane region" description="Helical" evidence="10">
    <location>
        <begin position="202"/>
        <end position="235"/>
    </location>
</feature>
<keyword evidence="7 10" id="KW-1133">Transmembrane helix</keyword>
<evidence type="ECO:0000256" key="2">
    <source>
        <dbReference type="ARBA" id="ARBA00022448"/>
    </source>
</evidence>
<keyword evidence="5 10" id="KW-0812">Transmembrane</keyword>
<keyword evidence="8 10" id="KW-0472">Membrane</keyword>
<evidence type="ECO:0000256" key="1">
    <source>
        <dbReference type="ARBA" id="ARBA00004651"/>
    </source>
</evidence>
<dbReference type="InterPro" id="IPR008969">
    <property type="entry name" value="CarboxyPept-like_regulatory"/>
</dbReference>
<comment type="subcellular location">
    <subcellularLocation>
        <location evidence="1">Cell membrane</location>
        <topology evidence="1">Multi-pass membrane protein</topology>
    </subcellularLocation>
</comment>
<dbReference type="GO" id="GO:0015192">
    <property type="term" value="F:L-phenylalanine transmembrane transporter activity"/>
    <property type="evidence" value="ECO:0007669"/>
    <property type="project" value="TreeGrafter"/>
</dbReference>
<evidence type="ECO:0000256" key="9">
    <source>
        <dbReference type="ARBA" id="ARBA00037998"/>
    </source>
</evidence>
<evidence type="ECO:0000256" key="3">
    <source>
        <dbReference type="ARBA" id="ARBA00022475"/>
    </source>
</evidence>
<keyword evidence="3" id="KW-1003">Cell membrane</keyword>
<dbReference type="InterPro" id="IPR052157">
    <property type="entry name" value="BCAA_transport_permease"/>
</dbReference>
<gene>
    <name evidence="12" type="ORF">BKA02_001697</name>
</gene>
<keyword evidence="13" id="KW-1185">Reference proteome</keyword>
<dbReference type="CDD" id="cd06582">
    <property type="entry name" value="TM_PBP1_LivH_like"/>
    <property type="match status" value="1"/>
</dbReference>
<dbReference type="Proteomes" id="UP000552045">
    <property type="component" value="Unassembled WGS sequence"/>
</dbReference>
<dbReference type="Pfam" id="PF02653">
    <property type="entry name" value="BPD_transp_2"/>
    <property type="match status" value="1"/>
</dbReference>
<dbReference type="PANTHER" id="PTHR11795">
    <property type="entry name" value="BRANCHED-CHAIN AMINO ACID TRANSPORT SYSTEM PERMEASE PROTEIN LIVH"/>
    <property type="match status" value="1"/>
</dbReference>
<feature type="transmembrane region" description="Helical" evidence="10">
    <location>
        <begin position="255"/>
        <end position="276"/>
    </location>
</feature>
<feature type="transmembrane region" description="Helical" evidence="10">
    <location>
        <begin position="297"/>
        <end position="320"/>
    </location>
</feature>
<evidence type="ECO:0000256" key="10">
    <source>
        <dbReference type="SAM" id="Phobius"/>
    </source>
</evidence>
<dbReference type="GO" id="GO:0042941">
    <property type="term" value="P:D-alanine transmembrane transport"/>
    <property type="evidence" value="ECO:0007669"/>
    <property type="project" value="TreeGrafter"/>
</dbReference>
<sequence length="453" mass="47730">MSPTTMAARRSAPWLIALLGLLLAAVMVLFSAPGAHAADAPDTPGGDQEQTDFYFAGVITFEGEPVPDVTMSVDGGGFDAKTKTDAEGKWRLYVPEKDTYTLKVDEDTLPDGVIVDASQLPEGLQPVSGTTASFEAEFGLTGTKIVNLFLGAGERQTASFVDQLLSRTVGGLNFGLLLGLASMGAALIYGTTRLSNFAHGEMVTWGPVVVVVVTSMLHLPLWAGIIAAVLAGILLGWASDAVIWRPLRRRGLGVVQLMIVSIGLSLALRYALQFIIGGSTRQLPGSSPEPMRLGPVSLSYIDLIGMSVSLVVILGMAFFLTRTRVGKATRAISDNPQLAAASGIDVDKVVRIVWILAGLLAAISGILWAYFRPGVKWDMGMQMLLLMFCAITLGGLGSAIGALIGSIIVGLAVEVPTLFGVPSDLKYASALVALILVLLLRPQGLLGRKERIG</sequence>
<dbReference type="GO" id="GO:0015190">
    <property type="term" value="F:L-leucine transmembrane transporter activity"/>
    <property type="evidence" value="ECO:0007669"/>
    <property type="project" value="TreeGrafter"/>
</dbReference>
<feature type="transmembrane region" description="Helical" evidence="10">
    <location>
        <begin position="383"/>
        <end position="413"/>
    </location>
</feature>
<evidence type="ECO:0000256" key="7">
    <source>
        <dbReference type="ARBA" id="ARBA00022989"/>
    </source>
</evidence>
<dbReference type="GO" id="GO:0005886">
    <property type="term" value="C:plasma membrane"/>
    <property type="evidence" value="ECO:0007669"/>
    <property type="project" value="UniProtKB-SubCell"/>
</dbReference>
<reference evidence="12 13" key="1">
    <citation type="submission" date="2020-07" db="EMBL/GenBank/DDBJ databases">
        <title>Sequencing the genomes of 1000 actinobacteria strains.</title>
        <authorList>
            <person name="Klenk H.-P."/>
        </authorList>
    </citation>
    <scope>NUCLEOTIDE SEQUENCE [LARGE SCALE GENOMIC DNA]</scope>
    <source>
        <strain evidence="12 13">DSM 22185</strain>
    </source>
</reference>
<dbReference type="AlphaFoldDB" id="A0A7Y9EVD9"/>
<dbReference type="GO" id="GO:0015188">
    <property type="term" value="F:L-isoleucine transmembrane transporter activity"/>
    <property type="evidence" value="ECO:0007669"/>
    <property type="project" value="TreeGrafter"/>
</dbReference>
<evidence type="ECO:0000256" key="4">
    <source>
        <dbReference type="ARBA" id="ARBA00022519"/>
    </source>
</evidence>
<protein>
    <submittedName>
        <fullName evidence="12">Branched-chain amino acid transport system permease protein</fullName>
    </submittedName>
</protein>
<accession>A0A7Y9EVD9</accession>
<keyword evidence="4" id="KW-0997">Cell inner membrane</keyword>
<dbReference type="EMBL" id="JACCBH010000001">
    <property type="protein sequence ID" value="NYD54642.1"/>
    <property type="molecule type" value="Genomic_DNA"/>
</dbReference>
<feature type="transmembrane region" description="Helical" evidence="10">
    <location>
        <begin position="169"/>
        <end position="190"/>
    </location>
</feature>
<feature type="transmembrane region" description="Helical" evidence="10">
    <location>
        <begin position="352"/>
        <end position="371"/>
    </location>
</feature>
<dbReference type="GO" id="GO:1903806">
    <property type="term" value="P:L-isoleucine import across plasma membrane"/>
    <property type="evidence" value="ECO:0007669"/>
    <property type="project" value="TreeGrafter"/>
</dbReference>
<evidence type="ECO:0000256" key="6">
    <source>
        <dbReference type="ARBA" id="ARBA00022970"/>
    </source>
</evidence>